<evidence type="ECO:0000313" key="8">
    <source>
        <dbReference type="EMBL" id="AWA29272.1"/>
    </source>
</evidence>
<evidence type="ECO:0000256" key="3">
    <source>
        <dbReference type="ARBA" id="ARBA00022989"/>
    </source>
</evidence>
<dbReference type="Gene3D" id="1.10.260.40">
    <property type="entry name" value="lambda repressor-like DNA-binding domains"/>
    <property type="match status" value="1"/>
</dbReference>
<accession>A0A2S0REY1</accession>
<feature type="domain" description="HTH cro/C1-type" evidence="7">
    <location>
        <begin position="15"/>
        <end position="69"/>
    </location>
</feature>
<dbReference type="PANTHER" id="PTHR46558:SF11">
    <property type="entry name" value="HTH-TYPE TRANSCRIPTIONAL REGULATOR XRE"/>
    <property type="match status" value="1"/>
</dbReference>
<keyword evidence="3 6" id="KW-1133">Transmembrane helix</keyword>
<protein>
    <submittedName>
        <fullName evidence="8">XRE family transcriptional regulator</fullName>
    </submittedName>
</protein>
<dbReference type="CDD" id="cd00093">
    <property type="entry name" value="HTH_XRE"/>
    <property type="match status" value="1"/>
</dbReference>
<evidence type="ECO:0000256" key="2">
    <source>
        <dbReference type="ARBA" id="ARBA00022692"/>
    </source>
</evidence>
<keyword evidence="2 6" id="KW-0812">Transmembrane</keyword>
<proteinExistence type="predicted"/>
<evidence type="ECO:0000256" key="6">
    <source>
        <dbReference type="SAM" id="Phobius"/>
    </source>
</evidence>
<dbReference type="PANTHER" id="PTHR46558">
    <property type="entry name" value="TRACRIPTIONAL REGULATORY PROTEIN-RELATED-RELATED"/>
    <property type="match status" value="1"/>
</dbReference>
<keyword evidence="4" id="KW-0238">DNA-binding</keyword>
<sequence length="194" mass="22832">MNFNYKNMETIGERILKVRKQKGMSQEQLADLSKINLRTLQRIEKGDNEPRGNTLRQICEVLQINIEELVDYGKINDRKYLIFLHLSVMTGIIIPLGNIILPAILWLNKRDKIFNVDVHGKRILNFQILFTILVNVFLVIAVYGKISHEYQIPSFFYIYYLLILVALLYPIFIASRINKGNNRKFYPNLIRFVK</sequence>
<dbReference type="AlphaFoldDB" id="A0A2S0REY1"/>
<dbReference type="SMART" id="SM00530">
    <property type="entry name" value="HTH_XRE"/>
    <property type="match status" value="1"/>
</dbReference>
<dbReference type="GO" id="GO:0003677">
    <property type="term" value="F:DNA binding"/>
    <property type="evidence" value="ECO:0007669"/>
    <property type="project" value="UniProtKB-KW"/>
</dbReference>
<name>A0A2S0REY1_9FLAO</name>
<dbReference type="InterPro" id="IPR010982">
    <property type="entry name" value="Lambda_DNA-bd_dom_sf"/>
</dbReference>
<evidence type="ECO:0000313" key="9">
    <source>
        <dbReference type="Proteomes" id="UP000244193"/>
    </source>
</evidence>
<dbReference type="InterPro" id="IPR019109">
    <property type="entry name" value="MamF_MmsF"/>
</dbReference>
<evidence type="ECO:0000256" key="5">
    <source>
        <dbReference type="ARBA" id="ARBA00023136"/>
    </source>
</evidence>
<evidence type="ECO:0000256" key="4">
    <source>
        <dbReference type="ARBA" id="ARBA00023125"/>
    </source>
</evidence>
<keyword evidence="5 6" id="KW-0472">Membrane</keyword>
<dbReference type="Pfam" id="PF01381">
    <property type="entry name" value="HTH_3"/>
    <property type="match status" value="1"/>
</dbReference>
<feature type="transmembrane region" description="Helical" evidence="6">
    <location>
        <begin position="156"/>
        <end position="174"/>
    </location>
</feature>
<feature type="transmembrane region" description="Helical" evidence="6">
    <location>
        <begin position="80"/>
        <end position="105"/>
    </location>
</feature>
<dbReference type="OrthoDB" id="1357763at2"/>
<dbReference type="Pfam" id="PF09685">
    <property type="entry name" value="MamF_MmsF"/>
    <property type="match status" value="1"/>
</dbReference>
<organism evidence="8 9">
    <name type="scientific">Flavobacterium magnum</name>
    <dbReference type="NCBI Taxonomy" id="2162713"/>
    <lineage>
        <taxon>Bacteria</taxon>
        <taxon>Pseudomonadati</taxon>
        <taxon>Bacteroidota</taxon>
        <taxon>Flavobacteriia</taxon>
        <taxon>Flavobacteriales</taxon>
        <taxon>Flavobacteriaceae</taxon>
        <taxon>Flavobacterium</taxon>
    </lineage>
</organism>
<dbReference type="Proteomes" id="UP000244193">
    <property type="component" value="Chromosome"/>
</dbReference>
<comment type="subcellular location">
    <subcellularLocation>
        <location evidence="1">Membrane</location>
        <topology evidence="1">Multi-pass membrane protein</topology>
    </subcellularLocation>
</comment>
<evidence type="ECO:0000256" key="1">
    <source>
        <dbReference type="ARBA" id="ARBA00004141"/>
    </source>
</evidence>
<dbReference type="PROSITE" id="PS50943">
    <property type="entry name" value="HTH_CROC1"/>
    <property type="match status" value="1"/>
</dbReference>
<dbReference type="EMBL" id="CP028811">
    <property type="protein sequence ID" value="AWA29272.1"/>
    <property type="molecule type" value="Genomic_DNA"/>
</dbReference>
<keyword evidence="9" id="KW-1185">Reference proteome</keyword>
<feature type="transmembrane region" description="Helical" evidence="6">
    <location>
        <begin position="126"/>
        <end position="144"/>
    </location>
</feature>
<gene>
    <name evidence="8" type="ORF">HYN48_03745</name>
</gene>
<reference evidence="8 9" key="1">
    <citation type="submission" date="2018-04" db="EMBL/GenBank/DDBJ databases">
        <title>Genome sequencing of Flavobacterium sp. HYN0048.</title>
        <authorList>
            <person name="Yi H."/>
            <person name="Baek C."/>
        </authorList>
    </citation>
    <scope>NUCLEOTIDE SEQUENCE [LARGE SCALE GENOMIC DNA]</scope>
    <source>
        <strain evidence="8 9">HYN0048</strain>
    </source>
</reference>
<dbReference type="SUPFAM" id="SSF47413">
    <property type="entry name" value="lambda repressor-like DNA-binding domains"/>
    <property type="match status" value="1"/>
</dbReference>
<dbReference type="InterPro" id="IPR001387">
    <property type="entry name" value="Cro/C1-type_HTH"/>
</dbReference>
<evidence type="ECO:0000259" key="7">
    <source>
        <dbReference type="PROSITE" id="PS50943"/>
    </source>
</evidence>
<dbReference type="KEGG" id="fmg:HYN48_03745"/>